<keyword evidence="4" id="KW-1185">Reference proteome</keyword>
<evidence type="ECO:0000256" key="1">
    <source>
        <dbReference type="SAM" id="Coils"/>
    </source>
</evidence>
<feature type="region of interest" description="Disordered" evidence="2">
    <location>
        <begin position="1"/>
        <end position="22"/>
    </location>
</feature>
<evidence type="ECO:0000313" key="3">
    <source>
        <dbReference type="EMBL" id="KAH0559986.1"/>
    </source>
</evidence>
<comment type="caution">
    <text evidence="3">The sequence shown here is derived from an EMBL/GenBank/DDBJ whole genome shotgun (WGS) entry which is preliminary data.</text>
</comment>
<keyword evidence="1" id="KW-0175">Coiled coil</keyword>
<organism evidence="3 4">
    <name type="scientific">Trichoglossum hirsutum</name>
    <dbReference type="NCBI Taxonomy" id="265104"/>
    <lineage>
        <taxon>Eukaryota</taxon>
        <taxon>Fungi</taxon>
        <taxon>Dikarya</taxon>
        <taxon>Ascomycota</taxon>
        <taxon>Pezizomycotina</taxon>
        <taxon>Geoglossomycetes</taxon>
        <taxon>Geoglossales</taxon>
        <taxon>Geoglossaceae</taxon>
        <taxon>Trichoglossum</taxon>
    </lineage>
</organism>
<evidence type="ECO:0000313" key="4">
    <source>
        <dbReference type="Proteomes" id="UP000750711"/>
    </source>
</evidence>
<dbReference type="Proteomes" id="UP000750711">
    <property type="component" value="Unassembled WGS sequence"/>
</dbReference>
<feature type="coiled-coil region" evidence="1">
    <location>
        <begin position="83"/>
        <end position="112"/>
    </location>
</feature>
<dbReference type="EMBL" id="JAGHQM010000475">
    <property type="protein sequence ID" value="KAH0559986.1"/>
    <property type="molecule type" value="Genomic_DNA"/>
</dbReference>
<accession>A0A9P8LD09</accession>
<proteinExistence type="predicted"/>
<gene>
    <name evidence="3" type="ORF">GP486_003502</name>
</gene>
<evidence type="ECO:0000256" key="2">
    <source>
        <dbReference type="SAM" id="MobiDB-lite"/>
    </source>
</evidence>
<name>A0A9P8LD09_9PEZI</name>
<protein>
    <submittedName>
        <fullName evidence="3">Uncharacterized protein</fullName>
    </submittedName>
</protein>
<sequence>MTSRNDKLPVPKRRKMLSAPPNTSKYQRVLNMLSELSFANIIQPETKLQHKQYLQTFLEGLRPGHGLLDNEQEEKNLNNQIKLQDTVYKEQEKKEEIEELKLEQELKQNKSEIPGDLKYLADFVEVDGQYVPIWDYLEYS</sequence>
<reference evidence="3" key="1">
    <citation type="submission" date="2021-03" db="EMBL/GenBank/DDBJ databases">
        <title>Comparative genomics and phylogenomic investigation of the class Geoglossomycetes provide insights into ecological specialization and systematics.</title>
        <authorList>
            <person name="Melie T."/>
            <person name="Pirro S."/>
            <person name="Miller A.N."/>
            <person name="Quandt A."/>
        </authorList>
    </citation>
    <scope>NUCLEOTIDE SEQUENCE</scope>
    <source>
        <strain evidence="3">CAQ_001_2017</strain>
    </source>
</reference>
<dbReference type="AlphaFoldDB" id="A0A9P8LD09"/>